<keyword evidence="2" id="KW-0813">Transport</keyword>
<feature type="transmembrane region" description="Helical" evidence="6">
    <location>
        <begin position="650"/>
        <end position="672"/>
    </location>
</feature>
<dbReference type="EMBL" id="JAENGY010000936">
    <property type="protein sequence ID" value="KAG6954538.1"/>
    <property type="molecule type" value="Genomic_DNA"/>
</dbReference>
<dbReference type="Pfam" id="PF01061">
    <property type="entry name" value="ABC2_membrane"/>
    <property type="match status" value="2"/>
</dbReference>
<comment type="caution">
    <text evidence="8">The sequence shown here is derived from an EMBL/GenBank/DDBJ whole genome shotgun (WGS) entry which is preliminary data.</text>
</comment>
<gene>
    <name evidence="8" type="ORF">JG688_00012293</name>
</gene>
<feature type="domain" description="ABC transporter" evidence="7">
    <location>
        <begin position="116"/>
        <end position="358"/>
    </location>
</feature>
<evidence type="ECO:0000256" key="3">
    <source>
        <dbReference type="ARBA" id="ARBA00022692"/>
    </source>
</evidence>
<feature type="transmembrane region" description="Helical" evidence="6">
    <location>
        <begin position="566"/>
        <end position="584"/>
    </location>
</feature>
<keyword evidence="4 6" id="KW-1133">Transmembrane helix</keyword>
<keyword evidence="5 6" id="KW-0472">Membrane</keyword>
<evidence type="ECO:0000313" key="9">
    <source>
        <dbReference type="Proteomes" id="UP000709295"/>
    </source>
</evidence>
<dbReference type="Proteomes" id="UP000709295">
    <property type="component" value="Unassembled WGS sequence"/>
</dbReference>
<dbReference type="InterPro" id="IPR003439">
    <property type="entry name" value="ABC_transporter-like_ATP-bd"/>
</dbReference>
<dbReference type="GO" id="GO:0140359">
    <property type="term" value="F:ABC-type transporter activity"/>
    <property type="evidence" value="ECO:0007669"/>
    <property type="project" value="InterPro"/>
</dbReference>
<dbReference type="InterPro" id="IPR034003">
    <property type="entry name" value="ABCG_PDR_2"/>
</dbReference>
<reference evidence="8" key="1">
    <citation type="submission" date="2021-01" db="EMBL/GenBank/DDBJ databases">
        <title>Phytophthora aleatoria, a newly-described species from Pinus radiata is distinct from Phytophthora cactorum isolates based on comparative genomics.</title>
        <authorList>
            <person name="Mcdougal R."/>
            <person name="Panda P."/>
            <person name="Williams N."/>
            <person name="Studholme D.J."/>
        </authorList>
    </citation>
    <scope>NUCLEOTIDE SEQUENCE</scope>
    <source>
        <strain evidence="8">NZFS 4037</strain>
    </source>
</reference>
<feature type="transmembrane region" description="Helical" evidence="6">
    <location>
        <begin position="539"/>
        <end position="559"/>
    </location>
</feature>
<evidence type="ECO:0000256" key="4">
    <source>
        <dbReference type="ARBA" id="ARBA00022989"/>
    </source>
</evidence>
<feature type="transmembrane region" description="Helical" evidence="6">
    <location>
        <begin position="514"/>
        <end position="533"/>
    </location>
</feature>
<evidence type="ECO:0000256" key="5">
    <source>
        <dbReference type="ARBA" id="ARBA00023136"/>
    </source>
</evidence>
<dbReference type="FunFam" id="3.40.50.300:FF:000289">
    <property type="entry name" value="ABC transporter G family member 31"/>
    <property type="match status" value="1"/>
</dbReference>
<keyword evidence="3 6" id="KW-0812">Transmembrane</keyword>
<dbReference type="Pfam" id="PF00005">
    <property type="entry name" value="ABC_tran"/>
    <property type="match status" value="1"/>
</dbReference>
<keyword evidence="9" id="KW-1185">Reference proteome</keyword>
<evidence type="ECO:0000256" key="2">
    <source>
        <dbReference type="ARBA" id="ARBA00022448"/>
    </source>
</evidence>
<protein>
    <recommendedName>
        <fullName evidence="7">ABC transporter domain-containing protein</fullName>
    </recommendedName>
</protein>
<evidence type="ECO:0000313" key="8">
    <source>
        <dbReference type="EMBL" id="KAG6954538.1"/>
    </source>
</evidence>
<evidence type="ECO:0000256" key="1">
    <source>
        <dbReference type="ARBA" id="ARBA00004141"/>
    </source>
</evidence>
<proteinExistence type="predicted"/>
<feature type="transmembrane region" description="Helical" evidence="6">
    <location>
        <begin position="35"/>
        <end position="58"/>
    </location>
</feature>
<dbReference type="GO" id="GO:0016887">
    <property type="term" value="F:ATP hydrolysis activity"/>
    <property type="evidence" value="ECO:0007669"/>
    <property type="project" value="InterPro"/>
</dbReference>
<sequence>MDVCVYDGVDYCEKYGMTMGKYYLDLFGLDTEKSWVVYGIIYMAAIYVLFMVLSGLALEYLRYETPENVDVSETNIEDEAYTMMETPKNNGSAGTDDCVVDFQPNTHEKNFVPVTMAFQDLHYFVPDPHNPKESLELLKGINGFAVPGSITALMGSSGAGKTTLMDVIAGRKTGGKITGKILLNGYEANDLAIRRCTGYCEQMDVHSEAATIREALTFSSFLRQDASIPDDKKYDSVNECIELLGLEDIADQIIRGSSVEQMKRLTIGVELAAQPSVIFLDEPTSGLDARSAKLIMDGVRKVADSGRTIICTIHQPSAEVFYLFDSLLLLKRGGETVFYGDLGRDCCNLIEYFESIPGVASLPLGYNPATWMLECIGAGVNNSAGNGTDFVNYFNNSPLSEALHNNLAKEGITTPSPDLPEMIFADKRAANSATQMKFVVTRFIQMYWRTPSYNLTRMILAVFIALVIGLVFIDADYASYTGLNSGVGMVYMGALFQAMMTFQSVLPLACSERASGFLFTIVFYPMVGFTGFWTGVVFWLAISLLVLMQVYQGMMFAFLMPSEETASIFGLLFNTVTMMGMGYSPPAYSIPSGYTWLYKTSPLRFPLAILEALVFADCDELPTWNETTQSYENEYTEQYFGYEHESITHFFFILIGCIILYRIVGLIALRYINHQKR</sequence>
<dbReference type="GO" id="GO:0016020">
    <property type="term" value="C:membrane"/>
    <property type="evidence" value="ECO:0007669"/>
    <property type="project" value="UniProtKB-SubCell"/>
</dbReference>
<dbReference type="PANTHER" id="PTHR19241">
    <property type="entry name" value="ATP-BINDING CASSETTE TRANSPORTER"/>
    <property type="match status" value="1"/>
</dbReference>
<name>A0A8J5IN98_9STRA</name>
<accession>A0A8J5IN98</accession>
<comment type="subcellular location">
    <subcellularLocation>
        <location evidence="1">Membrane</location>
        <topology evidence="1">Multi-pass membrane protein</topology>
    </subcellularLocation>
</comment>
<dbReference type="AlphaFoldDB" id="A0A8J5IN98"/>
<evidence type="ECO:0000259" key="7">
    <source>
        <dbReference type="PROSITE" id="PS50893"/>
    </source>
</evidence>
<dbReference type="PROSITE" id="PS50893">
    <property type="entry name" value="ABC_TRANSPORTER_2"/>
    <property type="match status" value="1"/>
</dbReference>
<organism evidence="8 9">
    <name type="scientific">Phytophthora aleatoria</name>
    <dbReference type="NCBI Taxonomy" id="2496075"/>
    <lineage>
        <taxon>Eukaryota</taxon>
        <taxon>Sar</taxon>
        <taxon>Stramenopiles</taxon>
        <taxon>Oomycota</taxon>
        <taxon>Peronosporomycetes</taxon>
        <taxon>Peronosporales</taxon>
        <taxon>Peronosporaceae</taxon>
        <taxon>Phytophthora</taxon>
    </lineage>
</organism>
<evidence type="ECO:0000256" key="6">
    <source>
        <dbReference type="SAM" id="Phobius"/>
    </source>
</evidence>
<dbReference type="SMART" id="SM00382">
    <property type="entry name" value="AAA"/>
    <property type="match status" value="1"/>
</dbReference>
<dbReference type="CDD" id="cd03232">
    <property type="entry name" value="ABCG_PDR_domain2"/>
    <property type="match status" value="1"/>
</dbReference>
<dbReference type="GO" id="GO:0005524">
    <property type="term" value="F:ATP binding"/>
    <property type="evidence" value="ECO:0007669"/>
    <property type="project" value="InterPro"/>
</dbReference>
<dbReference type="InterPro" id="IPR003593">
    <property type="entry name" value="AAA+_ATPase"/>
</dbReference>
<dbReference type="InterPro" id="IPR013525">
    <property type="entry name" value="ABC2_TM"/>
</dbReference>
<feature type="transmembrane region" description="Helical" evidence="6">
    <location>
        <begin position="455"/>
        <end position="473"/>
    </location>
</feature>
<feature type="transmembrane region" description="Helical" evidence="6">
    <location>
        <begin position="485"/>
        <end position="502"/>
    </location>
</feature>